<dbReference type="InterPro" id="IPR011333">
    <property type="entry name" value="SKP1/BTB/POZ_sf"/>
</dbReference>
<dbReference type="Proteomes" id="UP001161438">
    <property type="component" value="Chromosome 4"/>
</dbReference>
<gene>
    <name evidence="2" type="primary">SMKI04G3530</name>
    <name evidence="2" type="ORF">SMKI_04G3530</name>
</gene>
<dbReference type="FunFam" id="3.30.710.10:FF:000160">
    <property type="entry name" value="YLR108C-like protein"/>
    <property type="match status" value="1"/>
</dbReference>
<evidence type="ECO:0000259" key="1">
    <source>
        <dbReference type="SMART" id="SM00225"/>
    </source>
</evidence>
<name>A0AA35NFS1_SACMI</name>
<dbReference type="PANTHER" id="PTHR31758">
    <property type="entry name" value="BTB/POZ DOMAIN-CONTAINING PROTEIN YLR108C"/>
    <property type="match status" value="1"/>
</dbReference>
<organism evidence="2 3">
    <name type="scientific">Saccharomyces mikatae IFO 1815</name>
    <dbReference type="NCBI Taxonomy" id="226126"/>
    <lineage>
        <taxon>Eukaryota</taxon>
        <taxon>Fungi</taxon>
        <taxon>Dikarya</taxon>
        <taxon>Ascomycota</taxon>
        <taxon>Saccharomycotina</taxon>
        <taxon>Saccharomycetes</taxon>
        <taxon>Saccharomycetales</taxon>
        <taxon>Saccharomycetaceae</taxon>
        <taxon>Saccharomyces</taxon>
    </lineage>
</organism>
<evidence type="ECO:0000313" key="2">
    <source>
        <dbReference type="EMBL" id="CAI4038014.1"/>
    </source>
</evidence>
<dbReference type="AlphaFoldDB" id="A0AA35NFS1"/>
<sequence>MSFPTVATLSQEYFDPNIPQILPHEKMYKIQVGKSLFKISGASLSSDGPSFFTEYFSKKCSFAENNDSGSNAKESTENEVLFIDRSAEVFGWICQHLQGYIIEIKDEVQYTMLFADAIYYNLPRLRSLLKETDYYFTNIGGQSFKIAKNLFRRKGDSPNYFEIYAATVYIDVEKLIISKKLLRPPPHSAPYVPRSSEYFKDLLTLLGGASLDLDDNRRDALIKECRYYRFLNLEQRLIKSQVTYNPITRNEEICLLLRDLSKKGITFPAISTFSTSSFLEENFCSADECGTSSLPCDQPVIKKIKPNIAEKYKDSWNMLCYKRPFLDDYARELLFQIDSTDCTIGFNKETQSIHLDLTGESAQKFEALFGNILLNMPFGAANLNDYKYHFPSDNTQAKVKTHYLLPACIYLCDLDINGIKIPQVRSLLTDKSKFNDKIIDVSNPSGLKLCSGLKLYLRKSLWKLAVKDGKLMLIAIKAIAFNGTKEYYKGYRYL</sequence>
<dbReference type="InterPro" id="IPR000210">
    <property type="entry name" value="BTB/POZ_dom"/>
</dbReference>
<dbReference type="InterPro" id="IPR003131">
    <property type="entry name" value="T1-type_BTB"/>
</dbReference>
<dbReference type="GO" id="GO:0051260">
    <property type="term" value="P:protein homooligomerization"/>
    <property type="evidence" value="ECO:0007669"/>
    <property type="project" value="InterPro"/>
</dbReference>
<evidence type="ECO:0000313" key="3">
    <source>
        <dbReference type="Proteomes" id="UP001161438"/>
    </source>
</evidence>
<dbReference type="RefSeq" id="XP_056081129.1">
    <property type="nucleotide sequence ID" value="XM_056226899.1"/>
</dbReference>
<dbReference type="Gene3D" id="3.30.710.10">
    <property type="entry name" value="Potassium Channel Kv1.1, Chain A"/>
    <property type="match status" value="2"/>
</dbReference>
<dbReference type="EMBL" id="OX365760">
    <property type="protein sequence ID" value="CAI4038014.1"/>
    <property type="molecule type" value="Genomic_DNA"/>
</dbReference>
<proteinExistence type="predicted"/>
<accession>A0AA35NFS1</accession>
<dbReference type="GeneID" id="80917225"/>
<dbReference type="SUPFAM" id="SSF54695">
    <property type="entry name" value="POZ domain"/>
    <property type="match status" value="1"/>
</dbReference>
<dbReference type="Pfam" id="PF02214">
    <property type="entry name" value="BTB_2"/>
    <property type="match status" value="1"/>
</dbReference>
<dbReference type="PANTHER" id="PTHR31758:SF2">
    <property type="entry name" value="BTB_POZ DOMAIN-CONTAINING PROTEIN YLR108C"/>
    <property type="match status" value="1"/>
</dbReference>
<dbReference type="CDD" id="cd18316">
    <property type="entry name" value="BTB_POZ_KCTD-like"/>
    <property type="match status" value="1"/>
</dbReference>
<protein>
    <recommendedName>
        <fullName evidence="1">BTB domain-containing protein</fullName>
    </recommendedName>
</protein>
<dbReference type="SMART" id="SM00225">
    <property type="entry name" value="BTB"/>
    <property type="match status" value="1"/>
</dbReference>
<reference evidence="2" key="1">
    <citation type="submission" date="2022-10" db="EMBL/GenBank/DDBJ databases">
        <authorList>
            <person name="Byrne P K."/>
        </authorList>
    </citation>
    <scope>NUCLEOTIDE SEQUENCE</scope>
    <source>
        <strain evidence="2">IFO1815</strain>
    </source>
</reference>
<feature type="domain" description="BTB" evidence="1">
    <location>
        <begin position="26"/>
        <end position="137"/>
    </location>
</feature>
<keyword evidence="3" id="KW-1185">Reference proteome</keyword>